<dbReference type="EMBL" id="FQ790281">
    <property type="protein sequence ID" value="CCD46158.1"/>
    <property type="molecule type" value="Genomic_DNA"/>
</dbReference>
<protein>
    <submittedName>
        <fullName evidence="1">Uncharacterized protein</fullName>
    </submittedName>
</protein>
<dbReference type="Proteomes" id="UP000008177">
    <property type="component" value="Unplaced contigs"/>
</dbReference>
<dbReference type="HOGENOM" id="CLU_2996272_0_0_1"/>
<evidence type="ECO:0000313" key="2">
    <source>
        <dbReference type="Proteomes" id="UP000008177"/>
    </source>
</evidence>
<dbReference type="AlphaFoldDB" id="G2Y0J3"/>
<organism evidence="1 2">
    <name type="scientific">Botryotinia fuckeliana (strain T4)</name>
    <name type="common">Noble rot fungus</name>
    <name type="synonym">Botrytis cinerea</name>
    <dbReference type="NCBI Taxonomy" id="999810"/>
    <lineage>
        <taxon>Eukaryota</taxon>
        <taxon>Fungi</taxon>
        <taxon>Dikarya</taxon>
        <taxon>Ascomycota</taxon>
        <taxon>Pezizomycotina</taxon>
        <taxon>Leotiomycetes</taxon>
        <taxon>Helotiales</taxon>
        <taxon>Sclerotiniaceae</taxon>
        <taxon>Botrytis</taxon>
    </lineage>
</organism>
<name>G2Y0J3_BOTF4</name>
<reference evidence="2" key="1">
    <citation type="journal article" date="2011" name="PLoS Genet.">
        <title>Genomic analysis of the necrotrophic fungal pathogens Sclerotinia sclerotiorum and Botrytis cinerea.</title>
        <authorList>
            <person name="Amselem J."/>
            <person name="Cuomo C.A."/>
            <person name="van Kan J.A."/>
            <person name="Viaud M."/>
            <person name="Benito E.P."/>
            <person name="Couloux A."/>
            <person name="Coutinho P.M."/>
            <person name="de Vries R.P."/>
            <person name="Dyer P.S."/>
            <person name="Fillinger S."/>
            <person name="Fournier E."/>
            <person name="Gout L."/>
            <person name="Hahn M."/>
            <person name="Kohn L."/>
            <person name="Lapalu N."/>
            <person name="Plummer K.M."/>
            <person name="Pradier J.M."/>
            <person name="Quevillon E."/>
            <person name="Sharon A."/>
            <person name="Simon A."/>
            <person name="ten Have A."/>
            <person name="Tudzynski B."/>
            <person name="Tudzynski P."/>
            <person name="Wincker P."/>
            <person name="Andrew M."/>
            <person name="Anthouard V."/>
            <person name="Beever R.E."/>
            <person name="Beffa R."/>
            <person name="Benoit I."/>
            <person name="Bouzid O."/>
            <person name="Brault B."/>
            <person name="Chen Z."/>
            <person name="Choquer M."/>
            <person name="Collemare J."/>
            <person name="Cotton P."/>
            <person name="Danchin E.G."/>
            <person name="Da Silva C."/>
            <person name="Gautier A."/>
            <person name="Giraud C."/>
            <person name="Giraud T."/>
            <person name="Gonzalez C."/>
            <person name="Grossetete S."/>
            <person name="Guldener U."/>
            <person name="Henrissat B."/>
            <person name="Howlett B.J."/>
            <person name="Kodira C."/>
            <person name="Kretschmer M."/>
            <person name="Lappartient A."/>
            <person name="Leroch M."/>
            <person name="Levis C."/>
            <person name="Mauceli E."/>
            <person name="Neuveglise C."/>
            <person name="Oeser B."/>
            <person name="Pearson M."/>
            <person name="Poulain J."/>
            <person name="Poussereau N."/>
            <person name="Quesneville H."/>
            <person name="Rascle C."/>
            <person name="Schumacher J."/>
            <person name="Segurens B."/>
            <person name="Sexton A."/>
            <person name="Silva E."/>
            <person name="Sirven C."/>
            <person name="Soanes D.M."/>
            <person name="Talbot N.J."/>
            <person name="Templeton M."/>
            <person name="Yandava C."/>
            <person name="Yarden O."/>
            <person name="Zeng Q."/>
            <person name="Rollins J.A."/>
            <person name="Lebrun M.H."/>
            <person name="Dickman M."/>
        </authorList>
    </citation>
    <scope>NUCLEOTIDE SEQUENCE [LARGE SCALE GENOMIC DNA]</scope>
    <source>
        <strain evidence="2">T4</strain>
    </source>
</reference>
<gene>
    <name evidence="1" type="ORF">BofuT4_uP117080.1</name>
</gene>
<proteinExistence type="predicted"/>
<evidence type="ECO:0000313" key="1">
    <source>
        <dbReference type="EMBL" id="CCD46158.1"/>
    </source>
</evidence>
<dbReference type="InParanoid" id="G2Y0J3"/>
<sequence length="57" mass="6510">MIMPCHAMPCHAKIQTRTQNCDFNAHFNPHFNPHSHSIVERSNLGAKVPRLGISLFR</sequence>
<accession>G2Y0J3</accession>